<evidence type="ECO:0000313" key="8">
    <source>
        <dbReference type="Proteomes" id="UP000255099"/>
    </source>
</evidence>
<dbReference type="Proteomes" id="UP000275975">
    <property type="component" value="Unassembled WGS sequence"/>
</dbReference>
<evidence type="ECO:0000256" key="1">
    <source>
        <dbReference type="SAM" id="Phobius"/>
    </source>
</evidence>
<keyword evidence="2" id="KW-0614">Plasmid</keyword>
<organism evidence="2">
    <name type="scientific">Klebsiella pneumoniae</name>
    <dbReference type="NCBI Taxonomy" id="573"/>
    <lineage>
        <taxon>Bacteria</taxon>
        <taxon>Pseudomonadati</taxon>
        <taxon>Pseudomonadota</taxon>
        <taxon>Gammaproteobacteria</taxon>
        <taxon>Enterobacterales</taxon>
        <taxon>Enterobacteriaceae</taxon>
        <taxon>Klebsiella/Raoultella group</taxon>
        <taxon>Klebsiella</taxon>
        <taxon>Klebsiella pneumoniae complex</taxon>
    </lineage>
</organism>
<dbReference type="EMBL" id="UASO01000011">
    <property type="protein sequence ID" value="SQC88312.1"/>
    <property type="molecule type" value="Genomic_DNA"/>
</dbReference>
<feature type="transmembrane region" description="Helical" evidence="1">
    <location>
        <begin position="67"/>
        <end position="89"/>
    </location>
</feature>
<evidence type="ECO:0000313" key="3">
    <source>
        <dbReference type="EMBL" id="ROG96775.1"/>
    </source>
</evidence>
<evidence type="ECO:0000313" key="9">
    <source>
        <dbReference type="Proteomes" id="UP000275975"/>
    </source>
</evidence>
<reference evidence="4" key="4">
    <citation type="submission" date="2018-10" db="EMBL/GenBank/DDBJ databases">
        <authorList>
            <person name="Fan Y."/>
            <person name="Timp W."/>
            <person name="Bergman Y."/>
            <person name="Tamma P."/>
            <person name="Simner P."/>
        </authorList>
    </citation>
    <scope>NUCLEOTIDE SEQUENCE</scope>
    <source>
        <strain evidence="4">KLPN_104</strain>
    </source>
</reference>
<name>A0A024HVW2_KLEPN</name>
<dbReference type="Proteomes" id="UP000283322">
    <property type="component" value="Unassembled WGS sequence"/>
</dbReference>
<proteinExistence type="predicted"/>
<geneLocation type="plasmid" evidence="2">
    <name>pENVA</name>
</geneLocation>
<accession>A0A024HVW2</accession>
<dbReference type="AlphaFoldDB" id="A0A024HVW2"/>
<dbReference type="Proteomes" id="UP000255099">
    <property type="component" value="Unassembled WGS sequence"/>
</dbReference>
<dbReference type="EMBL" id="HG918041">
    <property type="protein sequence ID" value="CDM79719.1"/>
    <property type="molecule type" value="Genomic_DNA"/>
</dbReference>
<evidence type="ECO:0000313" key="6">
    <source>
        <dbReference type="EMBL" id="STT45415.1"/>
    </source>
</evidence>
<feature type="transmembrane region" description="Helical" evidence="1">
    <location>
        <begin position="32"/>
        <end position="52"/>
    </location>
</feature>
<dbReference type="EMBL" id="UGLB01000002">
    <property type="protein sequence ID" value="STT45415.1"/>
    <property type="molecule type" value="Genomic_DNA"/>
</dbReference>
<dbReference type="PATRIC" id="fig|573.1921.peg.5716"/>
<gene>
    <name evidence="3" type="ORF">BL124_00013755</name>
    <name evidence="4" type="ORF">EAO17_29745</name>
    <name evidence="6" type="ORF">NCTC9637_00259</name>
    <name evidence="5" type="ORF">NCTC9645_06457</name>
    <name evidence="2" type="ORF">PENVA_0103</name>
</gene>
<keyword evidence="1" id="KW-0812">Transmembrane</keyword>
<reference evidence="2" key="1">
    <citation type="journal article" date="2014" name="Antimicrob. Agents Chemother.">
        <title>IncH-Type Plasmid Harboring blaCTX-M-15, blaDHA-1, and qnrB4 Genes Recovered from Animal Isolates.</title>
        <authorList>
            <person name="Schluter A."/>
            <person name="Nordmann P."/>
            <person name="Bonnin R.A."/>
            <person name="Millemann Y."/>
            <person name="Eikmeyer F.G."/>
            <person name="Wibberg D."/>
            <person name="Puhler A."/>
            <person name="Poirel L."/>
        </authorList>
    </citation>
    <scope>NUCLEOTIDE SEQUENCE [LARGE SCALE GENOMIC DNA]</scope>
    <source>
        <strain evidence="2">Kp15</strain>
        <plasmid evidence="2">pENVA</plasmid>
    </source>
</reference>
<reference evidence="4 9" key="5">
    <citation type="journal article" date="2019" name="Antimicrob. Agents Chemother.">
        <title>Applying Rapid Whole Genome Sequencing to Predict Phenotypic Antimicrobial Susceptibility Testing Results Among Carbapenem-Resistant Klebsiella pneumoniae Clinical Isolates.</title>
        <authorList>
            <person name="Tamma P.D."/>
            <person name="Fan Y."/>
            <person name="Bergman Y."/>
            <person name="Pertea G."/>
            <person name="Kazmi A."/>
            <person name="Lewis S."/>
            <person name="Carroll K.C."/>
            <person name="Schatz M.C."/>
            <person name="Timp W."/>
            <person name="Simner P.J."/>
        </authorList>
    </citation>
    <scope>NUCLEOTIDE SEQUENCE [LARGE SCALE GENOMIC DNA]</scope>
    <source>
        <strain evidence="4 9">KLPN_104</strain>
    </source>
</reference>
<reference evidence="3 10" key="3">
    <citation type="submission" date="2018-10" db="EMBL/GenBank/DDBJ databases">
        <authorList>
            <person name="Vanduin D."/>
            <person name="Fouts D."/>
            <person name="Wright M."/>
            <person name="Sutton G."/>
            <person name="Nguyen K."/>
            <person name="Kreiswirth B."/>
            <person name="Chen L."/>
            <person name="Rojas L."/>
            <person name="Hujer A."/>
            <person name="Hujer K."/>
            <person name="Bonomo R."/>
            <person name="Adams M."/>
        </authorList>
    </citation>
    <scope>NUCLEOTIDE SEQUENCE [LARGE SCALE GENOMIC DNA]</scope>
    <source>
        <strain evidence="3 10">CRK0165</strain>
    </source>
</reference>
<evidence type="ECO:0000313" key="10">
    <source>
        <dbReference type="Proteomes" id="UP000283322"/>
    </source>
</evidence>
<keyword evidence="1" id="KW-0472">Membrane</keyword>
<protein>
    <submittedName>
        <fullName evidence="3">Hydrogenase expression/formation protein HypD</fullName>
    </submittedName>
</protein>
<evidence type="ECO:0000313" key="5">
    <source>
        <dbReference type="EMBL" id="SQC88312.1"/>
    </source>
</evidence>
<evidence type="ECO:0000313" key="2">
    <source>
        <dbReference type="EMBL" id="CDM79719.1"/>
    </source>
</evidence>
<keyword evidence="1" id="KW-1133">Transmembrane helix</keyword>
<evidence type="ECO:0000313" key="7">
    <source>
        <dbReference type="Proteomes" id="UP000250675"/>
    </source>
</evidence>
<sequence>MKVNIKDAPPRSETIIRNIIYAVRATAIMTEYYLRSFPVVFFYVLVGFALAFDSTGVPLATLLQQGMLTNILTCSVMGNLLWLGVNLALRGDSVFKNL</sequence>
<reference evidence="7 8" key="2">
    <citation type="submission" date="2018-06" db="EMBL/GenBank/DDBJ databases">
        <authorList>
            <consortium name="Pathogen Informatics"/>
            <person name="Doyle S."/>
        </authorList>
    </citation>
    <scope>NUCLEOTIDE SEQUENCE [LARGE SCALE GENOMIC DNA]</scope>
    <source>
        <strain evidence="6 8">NCTC9637</strain>
        <strain evidence="5 7">NCTC9645</strain>
    </source>
</reference>
<dbReference type="RefSeq" id="WP_094313394.1">
    <property type="nucleotide sequence ID" value="NZ_BIJH01000013.1"/>
</dbReference>
<dbReference type="EMBL" id="RDAM01000003">
    <property type="protein sequence ID" value="RRE94423.1"/>
    <property type="molecule type" value="Genomic_DNA"/>
</dbReference>
<dbReference type="Proteomes" id="UP000250675">
    <property type="component" value="Unassembled WGS sequence"/>
</dbReference>
<dbReference type="EMBL" id="MPYG04000096">
    <property type="protein sequence ID" value="ROG96775.1"/>
    <property type="molecule type" value="Genomic_DNA"/>
</dbReference>
<evidence type="ECO:0000313" key="4">
    <source>
        <dbReference type="EMBL" id="RRE94423.1"/>
    </source>
</evidence>